<feature type="region of interest" description="Disordered" evidence="2">
    <location>
        <begin position="661"/>
        <end position="722"/>
    </location>
</feature>
<dbReference type="AlphaFoldDB" id="A0A0S4KHD9"/>
<evidence type="ECO:0000313" key="3">
    <source>
        <dbReference type="EMBL" id="CUI15056.1"/>
    </source>
</evidence>
<feature type="region of interest" description="Disordered" evidence="2">
    <location>
        <begin position="1"/>
        <end position="83"/>
    </location>
</feature>
<evidence type="ECO:0000313" key="4">
    <source>
        <dbReference type="Proteomes" id="UP000051952"/>
    </source>
</evidence>
<name>A0A0S4KHD9_BODSA</name>
<feature type="compositionally biased region" description="Polar residues" evidence="2">
    <location>
        <begin position="13"/>
        <end position="28"/>
    </location>
</feature>
<dbReference type="EMBL" id="CYKH01001752">
    <property type="protein sequence ID" value="CUI15056.1"/>
    <property type="molecule type" value="Genomic_DNA"/>
</dbReference>
<dbReference type="OrthoDB" id="272480at2759"/>
<protein>
    <submittedName>
        <fullName evidence="3">Uncharacterized protein</fullName>
    </submittedName>
</protein>
<organism evidence="3 4">
    <name type="scientific">Bodo saltans</name>
    <name type="common">Flagellated protozoan</name>
    <dbReference type="NCBI Taxonomy" id="75058"/>
    <lineage>
        <taxon>Eukaryota</taxon>
        <taxon>Discoba</taxon>
        <taxon>Euglenozoa</taxon>
        <taxon>Kinetoplastea</taxon>
        <taxon>Metakinetoplastina</taxon>
        <taxon>Eubodonida</taxon>
        <taxon>Bodonidae</taxon>
        <taxon>Bodo</taxon>
    </lineage>
</organism>
<feature type="compositionally biased region" description="Polar residues" evidence="2">
    <location>
        <begin position="42"/>
        <end position="58"/>
    </location>
</feature>
<feature type="compositionally biased region" description="Low complexity" evidence="2">
    <location>
        <begin position="666"/>
        <end position="697"/>
    </location>
</feature>
<feature type="coiled-coil region" evidence="1">
    <location>
        <begin position="218"/>
        <end position="314"/>
    </location>
</feature>
<dbReference type="VEuPathDB" id="TriTrypDB:BSAL_22420"/>
<gene>
    <name evidence="3" type="ORF">BSAL_22420</name>
</gene>
<evidence type="ECO:0000256" key="2">
    <source>
        <dbReference type="SAM" id="MobiDB-lite"/>
    </source>
</evidence>
<feature type="compositionally biased region" description="Low complexity" evidence="2">
    <location>
        <begin position="59"/>
        <end position="83"/>
    </location>
</feature>
<accession>A0A0S4KHD9</accession>
<feature type="compositionally biased region" description="Polar residues" evidence="2">
    <location>
        <begin position="708"/>
        <end position="718"/>
    </location>
</feature>
<keyword evidence="4" id="KW-1185">Reference proteome</keyword>
<proteinExistence type="predicted"/>
<dbReference type="OMA" id="HLSYCWP"/>
<sequence length="1026" mass="113660">MSARSSHAAPPVSGSTLRRSRLATPQLSSGGGTGLDPIATDSGFSLHTRNSRPNTVDQPSSSLAGSATSPSPAPLTATPRRQSMTSASLFATSTLSPRQQHILAQQQQLQQQQHTASLPSLIPTNSEWRSGLLSLEVRLRELAADGPTEPPSTFRIEEVLRLFDTFSSMIHATYGEPLRLFRIEFCRAIFSGVSGTGSNKTQFAQGGDAAQVPFFEKIDKMLRERNILEAELEAVETDHNVADLKRQLAKLSSLIPFYEQEVGRLTRENERQLDEITRYRQDLDLTQSAHDKAFRNLEDEVRRVTAENREMQLQVFRLSKDNREQLSGQSMYLHMKQQKTDRLREMFSTGDEFAGLQLMCHQLEHSMNSIMTEFDMEYTKCIPNEMASLRVKFNRRVSLILEEMHFCEHRLEQLGDADMVRNFSVLRASTLFELEIAKIIPLAERSATTGRGRSGSNNLLKNNSQAKALKATDSTPGDGAAALAQSLQQDVGAKRLEWVKKFLGSVVEARDLLKIGTPQTPQLTSATTPRSVGIVARGSGNQLNSGAQGSSSGANTAAAQEFPYHTYLPGHFLDKLFARPLLDVSSNKFMVGIDIHAYAGGSSSHIRTMNYLDPTSLIDLPPRTSHVKLKFLNPMIRPTVVNATEEETAQITTDALSSHLEWSPQNTNNNNSNKPVAGASGGAAAPSVGSTSGAVSALRGTGVDDKQQTSSPSATTTDVVPASEPSHWRLYRKLFRNYRPNLPRVLESHHLDFVMYQVSQRHAQRMGLRYEMCRTTASQRSTNSQMTRVMADRLFRDEYQPIIEFQISLVEVLEARYSFPELVGKGLYEVLTSLEAMAGSPTAPQAHQYLACIGGAEGYSASYLTSGILHSVASFWPASLHQPDQEVHQRDATAVLRYVYPADGAIRIDTDALIQELLLSCEERLTLRTMRTFLTHNIQQCDEGFVKRFKELFAYRADVVQWTELEFPDLFDVLKGFVGDDTAAASVPTFLESCCVLQKATRIPLQELSFIAASTVLAMALNSKRI</sequence>
<dbReference type="Proteomes" id="UP000051952">
    <property type="component" value="Unassembled WGS sequence"/>
</dbReference>
<keyword evidence="1" id="KW-0175">Coiled coil</keyword>
<reference evidence="4" key="1">
    <citation type="submission" date="2015-09" db="EMBL/GenBank/DDBJ databases">
        <authorList>
            <consortium name="Pathogen Informatics"/>
        </authorList>
    </citation>
    <scope>NUCLEOTIDE SEQUENCE [LARGE SCALE GENOMIC DNA]</scope>
    <source>
        <strain evidence="4">Lake Konstanz</strain>
    </source>
</reference>
<evidence type="ECO:0000256" key="1">
    <source>
        <dbReference type="SAM" id="Coils"/>
    </source>
</evidence>